<dbReference type="EMBL" id="JBJGEB010000004">
    <property type="protein sequence ID" value="MFK7641926.1"/>
    <property type="molecule type" value="Genomic_DNA"/>
</dbReference>
<dbReference type="RefSeq" id="WP_405385754.1">
    <property type="nucleotide sequence ID" value="NZ_JBJGEB010000004.1"/>
</dbReference>
<evidence type="ECO:0000256" key="1">
    <source>
        <dbReference type="SAM" id="Coils"/>
    </source>
</evidence>
<organism evidence="2 3">
    <name type="scientific">Neisseria oralis</name>
    <dbReference type="NCBI Taxonomy" id="1107316"/>
    <lineage>
        <taxon>Bacteria</taxon>
        <taxon>Pseudomonadati</taxon>
        <taxon>Pseudomonadota</taxon>
        <taxon>Betaproteobacteria</taxon>
        <taxon>Neisseriales</taxon>
        <taxon>Neisseriaceae</taxon>
        <taxon>Neisseria</taxon>
    </lineage>
</organism>
<proteinExistence type="predicted"/>
<evidence type="ECO:0000313" key="3">
    <source>
        <dbReference type="Proteomes" id="UP001621964"/>
    </source>
</evidence>
<name>A0ABW8Q302_9NEIS</name>
<gene>
    <name evidence="2" type="ORF">ACI43T_05355</name>
</gene>
<accession>A0ABW8Q302</accession>
<feature type="coiled-coil region" evidence="1">
    <location>
        <begin position="2"/>
        <end position="38"/>
    </location>
</feature>
<reference evidence="2 3" key="1">
    <citation type="submission" date="2024-11" db="EMBL/GenBank/DDBJ databases">
        <authorList>
            <person name="Mikucki A.G."/>
            <person name="Kahler C.M."/>
        </authorList>
    </citation>
    <scope>NUCLEOTIDE SEQUENCE [LARGE SCALE GENOMIC DNA]</scope>
    <source>
        <strain evidence="2 3">EXNM717</strain>
    </source>
</reference>
<sequence>MNREAQQTRELLQLEIKLIRLKIAAAHLKRQKSEEKRRNRQEPLFRLLDLGSELATGELLQKVAGLPVSRKYRFGTLAALLAVQVLQNGIKRDK</sequence>
<keyword evidence="1" id="KW-0175">Coiled coil</keyword>
<dbReference type="Proteomes" id="UP001621964">
    <property type="component" value="Unassembled WGS sequence"/>
</dbReference>
<keyword evidence="3" id="KW-1185">Reference proteome</keyword>
<evidence type="ECO:0000313" key="2">
    <source>
        <dbReference type="EMBL" id="MFK7641926.1"/>
    </source>
</evidence>
<protein>
    <submittedName>
        <fullName evidence="2">Uncharacterized protein</fullName>
    </submittedName>
</protein>
<comment type="caution">
    <text evidence="2">The sequence shown here is derived from an EMBL/GenBank/DDBJ whole genome shotgun (WGS) entry which is preliminary data.</text>
</comment>